<feature type="domain" description="Transglutaminase-like" evidence="9">
    <location>
        <begin position="288"/>
        <end position="381"/>
    </location>
</feature>
<dbReference type="SUPFAM" id="SSF54001">
    <property type="entry name" value="Cysteine proteinases"/>
    <property type="match status" value="1"/>
</dbReference>
<dbReference type="GO" id="GO:0046872">
    <property type="term" value="F:metal ion binding"/>
    <property type="evidence" value="ECO:0007669"/>
    <property type="project" value="UniProtKB-KW"/>
</dbReference>
<comment type="cofactor">
    <cofactor evidence="8">
        <name>Ca(2+)</name>
        <dbReference type="ChEBI" id="CHEBI:29108"/>
    </cofactor>
    <text evidence="8">Binds 1 Ca(2+) ion per subunit.</text>
</comment>
<feature type="active site" evidence="7">
    <location>
        <position position="378"/>
    </location>
</feature>
<reference evidence="11" key="2">
    <citation type="journal article" date="2017" name="Sci. Adv.">
        <title>A tail of two voltages: Proteomic comparison of the three electric organs of the electric eel.</title>
        <authorList>
            <person name="Traeger L.L."/>
            <person name="Sabat G."/>
            <person name="Barrett-Wilt G.A."/>
            <person name="Wells G.B."/>
            <person name="Sussman M.R."/>
        </authorList>
    </citation>
    <scope>NUCLEOTIDE SEQUENCE [LARGE SCALE GENOMIC DNA]</scope>
</reference>
<evidence type="ECO:0000259" key="9">
    <source>
        <dbReference type="SMART" id="SM00460"/>
    </source>
</evidence>
<dbReference type="InterPro" id="IPR002931">
    <property type="entry name" value="Transglutaminase-like"/>
</dbReference>
<dbReference type="SUPFAM" id="SSF81296">
    <property type="entry name" value="E set domains"/>
    <property type="match status" value="1"/>
</dbReference>
<dbReference type="GeneTree" id="ENSGT01050000244866"/>
<dbReference type="InterPro" id="IPR050779">
    <property type="entry name" value="Transglutaminase"/>
</dbReference>
<dbReference type="InterPro" id="IPR038765">
    <property type="entry name" value="Papain-like_cys_pep_sf"/>
</dbReference>
<dbReference type="SMART" id="SM00460">
    <property type="entry name" value="TGc"/>
    <property type="match status" value="1"/>
</dbReference>
<dbReference type="PROSITE" id="PS00547">
    <property type="entry name" value="TRANSGLUTAMINASES"/>
    <property type="match status" value="1"/>
</dbReference>
<dbReference type="FunFam" id="2.60.40.10:FF:000090">
    <property type="entry name" value="Protein-glutamine gamma-glutamyltransferase 2"/>
    <property type="match status" value="1"/>
</dbReference>
<dbReference type="Pfam" id="PF00927">
    <property type="entry name" value="Transglut_C"/>
    <property type="match status" value="1"/>
</dbReference>
<dbReference type="Gene3D" id="3.90.260.10">
    <property type="entry name" value="Transglutaminase-like"/>
    <property type="match status" value="1"/>
</dbReference>
<dbReference type="EC" id="2.3.2.13" evidence="6"/>
<evidence type="ECO:0000256" key="6">
    <source>
        <dbReference type="ARBA" id="ARBA00024222"/>
    </source>
</evidence>
<keyword evidence="2" id="KW-0808">Transferase</keyword>
<dbReference type="InterPro" id="IPR036238">
    <property type="entry name" value="Transglutaminase_C_sf"/>
</dbReference>
<dbReference type="AlphaFoldDB" id="A0A4W4G2A5"/>
<evidence type="ECO:0000256" key="3">
    <source>
        <dbReference type="ARBA" id="ARBA00022723"/>
    </source>
</evidence>
<dbReference type="PANTHER" id="PTHR11590">
    <property type="entry name" value="PROTEIN-GLUTAMINE GAMMA-GLUTAMYLTRANSFERASE"/>
    <property type="match status" value="1"/>
</dbReference>
<name>A0A4W4G2A5_ELEEL</name>
<reference evidence="10" key="3">
    <citation type="submission" date="2020-05" db="EMBL/GenBank/DDBJ databases">
        <title>Electrophorus electricus (electric eel) genome, fEleEle1, primary haplotype.</title>
        <authorList>
            <person name="Myers G."/>
            <person name="Meyer A."/>
            <person name="Fedrigo O."/>
            <person name="Formenti G."/>
            <person name="Rhie A."/>
            <person name="Tracey A."/>
            <person name="Sims Y."/>
            <person name="Jarvis E.D."/>
        </authorList>
    </citation>
    <scope>NUCLEOTIDE SEQUENCE [LARGE SCALE GENOMIC DNA]</scope>
</reference>
<dbReference type="GO" id="GO:0007399">
    <property type="term" value="P:nervous system development"/>
    <property type="evidence" value="ECO:0007669"/>
    <property type="project" value="UniProtKB-ARBA"/>
</dbReference>
<dbReference type="InterPro" id="IPR023608">
    <property type="entry name" value="Transglutaminase_animal"/>
</dbReference>
<dbReference type="Gene3D" id="2.60.40.10">
    <property type="entry name" value="Immunoglobulins"/>
    <property type="match status" value="3"/>
</dbReference>
<dbReference type="InterPro" id="IPR008958">
    <property type="entry name" value="Transglutaminase_C"/>
</dbReference>
<gene>
    <name evidence="10" type="primary">tgm2l</name>
</gene>
<evidence type="ECO:0000256" key="8">
    <source>
        <dbReference type="PIRSR" id="PIRSR000459-2"/>
    </source>
</evidence>
<organism evidence="10 11">
    <name type="scientific">Electrophorus electricus</name>
    <name type="common">Electric eel</name>
    <name type="synonym">Gymnotus electricus</name>
    <dbReference type="NCBI Taxonomy" id="8005"/>
    <lineage>
        <taxon>Eukaryota</taxon>
        <taxon>Metazoa</taxon>
        <taxon>Chordata</taxon>
        <taxon>Craniata</taxon>
        <taxon>Vertebrata</taxon>
        <taxon>Euteleostomi</taxon>
        <taxon>Actinopterygii</taxon>
        <taxon>Neopterygii</taxon>
        <taxon>Teleostei</taxon>
        <taxon>Ostariophysi</taxon>
        <taxon>Gymnotiformes</taxon>
        <taxon>Gymnotoidei</taxon>
        <taxon>Gymnotidae</taxon>
        <taxon>Electrophorus</taxon>
    </lineage>
</organism>
<evidence type="ECO:0000256" key="4">
    <source>
        <dbReference type="ARBA" id="ARBA00022837"/>
    </source>
</evidence>
<evidence type="ECO:0000256" key="7">
    <source>
        <dbReference type="PIRSR" id="PIRSR000459-1"/>
    </source>
</evidence>
<feature type="binding site" evidence="8">
    <location>
        <position position="472"/>
    </location>
    <ligand>
        <name>Ca(2+)</name>
        <dbReference type="ChEBI" id="CHEBI:29108"/>
    </ligand>
</feature>
<keyword evidence="11" id="KW-1185">Reference proteome</keyword>
<feature type="binding site" evidence="8">
    <location>
        <position position="420"/>
    </location>
    <ligand>
        <name>Ca(2+)</name>
        <dbReference type="ChEBI" id="CHEBI:29108"/>
    </ligand>
</feature>
<keyword evidence="4 8" id="KW-0106">Calcium</keyword>
<evidence type="ECO:0000256" key="2">
    <source>
        <dbReference type="ARBA" id="ARBA00022679"/>
    </source>
</evidence>
<evidence type="ECO:0000313" key="10">
    <source>
        <dbReference type="Ensembl" id="ENSEEEP00000030763.2"/>
    </source>
</evidence>
<evidence type="ECO:0000313" key="11">
    <source>
        <dbReference type="Proteomes" id="UP000314983"/>
    </source>
</evidence>
<reference evidence="10" key="4">
    <citation type="submission" date="2025-08" db="UniProtKB">
        <authorList>
            <consortium name="Ensembl"/>
        </authorList>
    </citation>
    <scope>IDENTIFICATION</scope>
</reference>
<dbReference type="GO" id="GO:0005739">
    <property type="term" value="C:mitochondrion"/>
    <property type="evidence" value="ECO:0007669"/>
    <property type="project" value="TreeGrafter"/>
</dbReference>
<accession>A0A4W4G2A5</accession>
<dbReference type="Ensembl" id="ENSEEET00000031128.2">
    <property type="protein sequence ID" value="ENSEEEP00000030763.2"/>
    <property type="gene ID" value="ENSEEEG00000014695.2"/>
</dbReference>
<feature type="binding site" evidence="8">
    <location>
        <position position="418"/>
    </location>
    <ligand>
        <name>Ca(2+)</name>
        <dbReference type="ChEBI" id="CHEBI:29108"/>
    </ligand>
</feature>
<evidence type="ECO:0000256" key="5">
    <source>
        <dbReference type="ARBA" id="ARBA00023315"/>
    </source>
</evidence>
<reference evidence="10" key="5">
    <citation type="submission" date="2025-09" db="UniProtKB">
        <authorList>
            <consortium name="Ensembl"/>
        </authorList>
    </citation>
    <scope>IDENTIFICATION</scope>
</reference>
<dbReference type="InterPro" id="IPR013808">
    <property type="entry name" value="Transglutaminase_AS"/>
</dbReference>
<evidence type="ECO:0000256" key="1">
    <source>
        <dbReference type="ARBA" id="ARBA00005968"/>
    </source>
</evidence>
<dbReference type="PIRSF" id="PIRSF000459">
    <property type="entry name" value="TGM_EBP42"/>
    <property type="match status" value="1"/>
</dbReference>
<dbReference type="SUPFAM" id="SSF49309">
    <property type="entry name" value="Transglutaminase, two C-terminal domains"/>
    <property type="match status" value="2"/>
</dbReference>
<sequence>RGEEARLDRCRVNNRAHRTKEMGSEWLVVRRGQPFSLLLQCADTLLLAAHHQLALLIQLGECPGMKTRSASAGVRQRGERPILVSDSREQPGKWWFNQQTAQSEVLLSIHSPADAPVGVYSCSEINSLPGLYLYCLDSIGPVLYVFFRSDLVFFASVCALLSAADCVYLADEQLLQEYVLNENGILYQGSWDQITSLPWNFGQFEKGVVDICFEVLDYSPAALKHPEMDMRKRADPVYVSRTITAMVNANDDRGVVLGRWDGDYGDGVAPTRWTGSIPILRRWSEGGTQRVRYGQCWVFSAVACTILRCLGIPTRCVTNYSSAHDTEGNVSVDFLFNEHLENVSEGRKDMIWNYHCWVESWMRREDLPKGYDGWQVLDPTPQERSDGVYCCGPCPVLAVREGEVGMKYDTTFVFSEVNADLICWMVRPDGERTRVSTNSDTVGRNISTKSAYGDYREDITANYKYPEGSLMEREVYRKAGKRVSRPDGGSGQLVLSIKHTQAVHGTDFDVFVEVHNIGREDTLAQLTVMSSGVILWQICNSFVHGLLVNSFPLLTHCPLAHKEVMRLRYEHYGACVTEHNLIRVTALLQDSGQHVVLREVNIPLKMPRLFVKVIGEAVVSRRLMALISFTNPLPVTLKRGVFTVEGAGLTGAQEIGDIGPGQEVAVKFSFKPIRAGIRKLVVDFDSDILRDVKGEAMIIVRKKSSENA</sequence>
<dbReference type="InterPro" id="IPR013783">
    <property type="entry name" value="Ig-like_fold"/>
</dbReference>
<feature type="active site" evidence="7">
    <location>
        <position position="355"/>
    </location>
</feature>
<protein>
    <recommendedName>
        <fullName evidence="6">protein-glutamine gamma-glutamyltransferase</fullName>
        <ecNumber evidence="6">2.3.2.13</ecNumber>
    </recommendedName>
</protein>
<reference evidence="11" key="1">
    <citation type="journal article" date="2014" name="Science">
        <title>Nonhuman genetics. Genomic basis for the convergent evolution of electric organs.</title>
        <authorList>
            <person name="Gallant J.R."/>
            <person name="Traeger L.L."/>
            <person name="Volkening J.D."/>
            <person name="Moffett H."/>
            <person name="Chen P.H."/>
            <person name="Novina C.D."/>
            <person name="Phillips G.N.Jr."/>
            <person name="Anand R."/>
            <person name="Wells G.B."/>
            <person name="Pinch M."/>
            <person name="Guth R."/>
            <person name="Unguez G.A."/>
            <person name="Albert J.S."/>
            <person name="Zakon H.H."/>
            <person name="Samanta M.P."/>
            <person name="Sussman M.R."/>
        </authorList>
    </citation>
    <scope>NUCLEOTIDE SEQUENCE [LARGE SCALE GENOMIC DNA]</scope>
</reference>
<dbReference type="Pfam" id="PF01841">
    <property type="entry name" value="Transglut_core"/>
    <property type="match status" value="1"/>
</dbReference>
<dbReference type="InterPro" id="IPR014756">
    <property type="entry name" value="Ig_E-set"/>
</dbReference>
<dbReference type="InterPro" id="IPR036985">
    <property type="entry name" value="Transglutaminase-like_sf"/>
</dbReference>
<keyword evidence="5" id="KW-0012">Acyltransferase</keyword>
<feature type="binding site" evidence="8">
    <location>
        <position position="467"/>
    </location>
    <ligand>
        <name>Ca(2+)</name>
        <dbReference type="ChEBI" id="CHEBI:29108"/>
    </ligand>
</feature>
<comment type="similarity">
    <text evidence="1">Belongs to the transglutaminase superfamily. Transglutaminase family.</text>
</comment>
<dbReference type="Proteomes" id="UP000314983">
    <property type="component" value="Chromosome 4"/>
</dbReference>
<dbReference type="PANTHER" id="PTHR11590:SF73">
    <property type="entry name" value="NOVEL TRANSGLUTAMINASE FAMILY PROTEIN-RELATED"/>
    <property type="match status" value="1"/>
</dbReference>
<dbReference type="Pfam" id="PF00868">
    <property type="entry name" value="Transglut_N"/>
    <property type="match status" value="1"/>
</dbReference>
<dbReference type="InterPro" id="IPR001102">
    <property type="entry name" value="Transglutaminase_N"/>
</dbReference>
<keyword evidence="3 8" id="KW-0479">Metal-binding</keyword>
<proteinExistence type="inferred from homology"/>
<dbReference type="GO" id="GO:0003810">
    <property type="term" value="F:protein-glutamine gamma-glutamyltransferase activity"/>
    <property type="evidence" value="ECO:0007669"/>
    <property type="project" value="UniProtKB-EC"/>
</dbReference>
<feature type="active site" evidence="7">
    <location>
        <position position="296"/>
    </location>
</feature>
<dbReference type="FunFam" id="3.90.260.10:FF:000001">
    <property type="entry name" value="Protein-glutamine gamma-glutamyltransferase 2"/>
    <property type="match status" value="1"/>
</dbReference>